<keyword evidence="2" id="KW-1185">Reference proteome</keyword>
<organism evidence="1 2">
    <name type="scientific">Aspergillus viridinutans</name>
    <dbReference type="NCBI Taxonomy" id="75553"/>
    <lineage>
        <taxon>Eukaryota</taxon>
        <taxon>Fungi</taxon>
        <taxon>Dikarya</taxon>
        <taxon>Ascomycota</taxon>
        <taxon>Pezizomycotina</taxon>
        <taxon>Eurotiomycetes</taxon>
        <taxon>Eurotiomycetidae</taxon>
        <taxon>Eurotiales</taxon>
        <taxon>Aspergillaceae</taxon>
        <taxon>Aspergillus</taxon>
        <taxon>Aspergillus subgen. Fumigati</taxon>
    </lineage>
</organism>
<dbReference type="Gene3D" id="1.10.630.10">
    <property type="entry name" value="Cytochrome P450"/>
    <property type="match status" value="1"/>
</dbReference>
<accession>A0A9P3BL43</accession>
<dbReference type="AlphaFoldDB" id="A0A9P3BL43"/>
<protein>
    <submittedName>
        <fullName evidence="1">Uncharacterized protein</fullName>
    </submittedName>
</protein>
<dbReference type="InterPro" id="IPR001128">
    <property type="entry name" value="Cyt_P450"/>
</dbReference>
<dbReference type="SUPFAM" id="SSF48264">
    <property type="entry name" value="Cytochrome P450"/>
    <property type="match status" value="1"/>
</dbReference>
<comment type="caution">
    <text evidence="1">The sequence shown here is derived from an EMBL/GenBank/DDBJ whole genome shotgun (WGS) entry which is preliminary data.</text>
</comment>
<proteinExistence type="predicted"/>
<dbReference type="GO" id="GO:0005506">
    <property type="term" value="F:iron ion binding"/>
    <property type="evidence" value="ECO:0007669"/>
    <property type="project" value="InterPro"/>
</dbReference>
<dbReference type="RefSeq" id="XP_043121450.1">
    <property type="nucleotide sequence ID" value="XM_043265515.1"/>
</dbReference>
<dbReference type="EMBL" id="BOPL01000001">
    <property type="protein sequence ID" value="GIJ98263.1"/>
    <property type="molecule type" value="Genomic_DNA"/>
</dbReference>
<gene>
    <name evidence="1" type="ORF">Aspvir_000379</name>
</gene>
<dbReference type="GO" id="GO:0020037">
    <property type="term" value="F:heme binding"/>
    <property type="evidence" value="ECO:0007669"/>
    <property type="project" value="InterPro"/>
</dbReference>
<sequence length="104" mass="11457">MSVELLQLTINALRVGWEYGLLTQPGFTHDPNVQPDSTTFKPERFLEAGGNIPELDHHILSFGFGRHVSPGKLLVDGILLIVAQSLAVFDFSKGVEDIQLESAR</sequence>
<dbReference type="GO" id="GO:0004497">
    <property type="term" value="F:monooxygenase activity"/>
    <property type="evidence" value="ECO:0007669"/>
    <property type="project" value="InterPro"/>
</dbReference>
<name>A0A9P3BL43_ASPVI</name>
<evidence type="ECO:0000313" key="1">
    <source>
        <dbReference type="EMBL" id="GIJ98263.1"/>
    </source>
</evidence>
<reference evidence="1 2" key="1">
    <citation type="submission" date="2021-02" db="EMBL/GenBank/DDBJ databases">
        <title>Pan-genome distribution and transcriptional activeness of fungal secondary metabolism genes in Aspergillus section Fumigati.</title>
        <authorList>
            <person name="Takahashi H."/>
            <person name="Umemura M."/>
            <person name="Ninomiya A."/>
            <person name="Kusuya Y."/>
            <person name="Urayama S."/>
            <person name="Shimizu M."/>
            <person name="Watanabe A."/>
            <person name="Kamei K."/>
            <person name="Yaguchi T."/>
            <person name="Hagiwara D."/>
        </authorList>
    </citation>
    <scope>NUCLEOTIDE SEQUENCE [LARGE SCALE GENOMIC DNA]</scope>
    <source>
        <strain evidence="1 2">IFM 47045</strain>
    </source>
</reference>
<dbReference type="Pfam" id="PF00067">
    <property type="entry name" value="p450"/>
    <property type="match status" value="1"/>
</dbReference>
<dbReference type="OrthoDB" id="2789670at2759"/>
<dbReference type="InterPro" id="IPR036396">
    <property type="entry name" value="Cyt_P450_sf"/>
</dbReference>
<evidence type="ECO:0000313" key="2">
    <source>
        <dbReference type="Proteomes" id="UP000710440"/>
    </source>
</evidence>
<dbReference type="GO" id="GO:0016705">
    <property type="term" value="F:oxidoreductase activity, acting on paired donors, with incorporation or reduction of molecular oxygen"/>
    <property type="evidence" value="ECO:0007669"/>
    <property type="project" value="InterPro"/>
</dbReference>
<dbReference type="Proteomes" id="UP000710440">
    <property type="component" value="Unassembled WGS sequence"/>
</dbReference>
<dbReference type="GeneID" id="66928361"/>